<sequence>MKSLVHPAVIIGSILGVLGLVWIALQFSVTIEIEEPEPSPVNTIPATRSPAPTPTTPVQDAVPTPNPAAISSGALRMSNQTDQPVRIALLAKRSSNTYSEAPAHWDFAPLEGSTEGLILSLPEGNLTLNKGDIVVAFAQDGSGRYWGPYVVGETPTPVWNSQVQEWQLTLN</sequence>
<keyword evidence="2" id="KW-0812">Transmembrane</keyword>
<gene>
    <name evidence="3" type="ORF">IQ230_03050</name>
</gene>
<evidence type="ECO:0000313" key="4">
    <source>
        <dbReference type="Proteomes" id="UP000651156"/>
    </source>
</evidence>
<keyword evidence="4" id="KW-1185">Reference proteome</keyword>
<reference evidence="3 4" key="1">
    <citation type="submission" date="2020-10" db="EMBL/GenBank/DDBJ databases">
        <authorList>
            <person name="Castelo-Branco R."/>
            <person name="Eusebio N."/>
            <person name="Adriana R."/>
            <person name="Vieira A."/>
            <person name="Brugerolle De Fraissinette N."/>
            <person name="Rezende De Castro R."/>
            <person name="Schneider M.P."/>
            <person name="Vasconcelos V."/>
            <person name="Leao P.N."/>
        </authorList>
    </citation>
    <scope>NUCLEOTIDE SEQUENCE [LARGE SCALE GENOMIC DNA]</scope>
    <source>
        <strain evidence="3 4">LEGE 06123</strain>
    </source>
</reference>
<evidence type="ECO:0000256" key="1">
    <source>
        <dbReference type="SAM" id="MobiDB-lite"/>
    </source>
</evidence>
<keyword evidence="2" id="KW-0472">Membrane</keyword>
<organism evidence="3 4">
    <name type="scientific">Gloeocapsopsis crepidinum LEGE 06123</name>
    <dbReference type="NCBI Taxonomy" id="588587"/>
    <lineage>
        <taxon>Bacteria</taxon>
        <taxon>Bacillati</taxon>
        <taxon>Cyanobacteriota</taxon>
        <taxon>Cyanophyceae</taxon>
        <taxon>Oscillatoriophycideae</taxon>
        <taxon>Chroococcales</taxon>
        <taxon>Chroococcaceae</taxon>
        <taxon>Gloeocapsopsis</taxon>
    </lineage>
</organism>
<feature type="region of interest" description="Disordered" evidence="1">
    <location>
        <begin position="40"/>
        <end position="64"/>
    </location>
</feature>
<comment type="caution">
    <text evidence="3">The sequence shown here is derived from an EMBL/GenBank/DDBJ whole genome shotgun (WGS) entry which is preliminary data.</text>
</comment>
<dbReference type="Proteomes" id="UP000651156">
    <property type="component" value="Unassembled WGS sequence"/>
</dbReference>
<evidence type="ECO:0000256" key="2">
    <source>
        <dbReference type="SAM" id="Phobius"/>
    </source>
</evidence>
<evidence type="ECO:0000313" key="3">
    <source>
        <dbReference type="EMBL" id="MBE9189357.1"/>
    </source>
</evidence>
<proteinExistence type="predicted"/>
<protein>
    <submittedName>
        <fullName evidence="3">Uncharacterized protein</fullName>
    </submittedName>
</protein>
<keyword evidence="2" id="KW-1133">Transmembrane helix</keyword>
<name>A0ABR9UM38_9CHRO</name>
<accession>A0ABR9UM38</accession>
<dbReference type="EMBL" id="JADEWN010000005">
    <property type="protein sequence ID" value="MBE9189357.1"/>
    <property type="molecule type" value="Genomic_DNA"/>
</dbReference>
<feature type="transmembrane region" description="Helical" evidence="2">
    <location>
        <begin position="6"/>
        <end position="25"/>
    </location>
</feature>